<reference evidence="8" key="1">
    <citation type="journal article" date="2019" name="Int. J. Syst. Evol. Microbiol.">
        <title>The Global Catalogue of Microorganisms (GCM) 10K type strain sequencing project: providing services to taxonomists for standard genome sequencing and annotation.</title>
        <authorList>
            <consortium name="The Broad Institute Genomics Platform"/>
            <consortium name="The Broad Institute Genome Sequencing Center for Infectious Disease"/>
            <person name="Wu L."/>
            <person name="Ma J."/>
        </authorList>
    </citation>
    <scope>NUCLEOTIDE SEQUENCE [LARGE SCALE GENOMIC DNA]</scope>
    <source>
        <strain evidence="8">CECT 7184</strain>
    </source>
</reference>
<evidence type="ECO:0000256" key="6">
    <source>
        <dbReference type="SAM" id="Phobius"/>
    </source>
</evidence>
<feature type="transmembrane region" description="Helical" evidence="6">
    <location>
        <begin position="32"/>
        <end position="50"/>
    </location>
</feature>
<gene>
    <name evidence="7" type="ORF">ACFPU1_08610</name>
</gene>
<evidence type="ECO:0000256" key="3">
    <source>
        <dbReference type="ARBA" id="ARBA00022692"/>
    </source>
</evidence>
<evidence type="ECO:0000256" key="5">
    <source>
        <dbReference type="ARBA" id="ARBA00023136"/>
    </source>
</evidence>
<comment type="caution">
    <text evidence="7">The sequence shown here is derived from an EMBL/GenBank/DDBJ whole genome shotgun (WGS) entry which is preliminary data.</text>
</comment>
<dbReference type="PANTHER" id="PTHR30249">
    <property type="entry name" value="PUTATIVE SEROTONIN TRANSPORTER"/>
    <property type="match status" value="1"/>
</dbReference>
<feature type="transmembrane region" description="Helical" evidence="6">
    <location>
        <begin position="148"/>
        <end position="168"/>
    </location>
</feature>
<evidence type="ECO:0000256" key="2">
    <source>
        <dbReference type="ARBA" id="ARBA00022475"/>
    </source>
</evidence>
<feature type="transmembrane region" description="Helical" evidence="6">
    <location>
        <begin position="89"/>
        <end position="112"/>
    </location>
</feature>
<organism evidence="7 8">
    <name type="scientific">Thalassorhabdus alkalitolerans</name>
    <dbReference type="NCBI Taxonomy" id="2282697"/>
    <lineage>
        <taxon>Bacteria</taxon>
        <taxon>Bacillati</taxon>
        <taxon>Bacillota</taxon>
        <taxon>Bacilli</taxon>
        <taxon>Bacillales</taxon>
        <taxon>Bacillaceae</taxon>
        <taxon>Thalassorhabdus</taxon>
    </lineage>
</organism>
<keyword evidence="2" id="KW-1003">Cell membrane</keyword>
<evidence type="ECO:0000313" key="7">
    <source>
        <dbReference type="EMBL" id="MFC5712840.1"/>
    </source>
</evidence>
<name>A0ABW0YKC0_9BACI</name>
<evidence type="ECO:0000256" key="1">
    <source>
        <dbReference type="ARBA" id="ARBA00004651"/>
    </source>
</evidence>
<dbReference type="RefSeq" id="WP_385940118.1">
    <property type="nucleotide sequence ID" value="NZ_JBHSOZ010000003.1"/>
</dbReference>
<dbReference type="Proteomes" id="UP001596142">
    <property type="component" value="Unassembled WGS sequence"/>
</dbReference>
<keyword evidence="3 6" id="KW-0812">Transmembrane</keyword>
<protein>
    <submittedName>
        <fullName evidence="7">LrgB family protein</fullName>
    </submittedName>
</protein>
<keyword evidence="5 6" id="KW-0472">Membrane</keyword>
<feature type="transmembrane region" description="Helical" evidence="6">
    <location>
        <begin position="208"/>
        <end position="228"/>
    </location>
</feature>
<dbReference type="Pfam" id="PF04172">
    <property type="entry name" value="LrgB"/>
    <property type="match status" value="1"/>
</dbReference>
<dbReference type="EMBL" id="JBHSOZ010000003">
    <property type="protein sequence ID" value="MFC5712840.1"/>
    <property type="molecule type" value="Genomic_DNA"/>
</dbReference>
<dbReference type="PANTHER" id="PTHR30249:SF17">
    <property type="entry name" value="HOLIN-LIKE PROTEIN CIDB"/>
    <property type="match status" value="1"/>
</dbReference>
<evidence type="ECO:0000256" key="4">
    <source>
        <dbReference type="ARBA" id="ARBA00022989"/>
    </source>
</evidence>
<accession>A0ABW0YKC0</accession>
<comment type="subcellular location">
    <subcellularLocation>
        <location evidence="1">Cell membrane</location>
        <topology evidence="1">Multi-pass membrane protein</topology>
    </subcellularLocation>
</comment>
<dbReference type="InterPro" id="IPR007300">
    <property type="entry name" value="CidB/LrgB"/>
</dbReference>
<proteinExistence type="predicted"/>
<sequence length="229" mass="24393">MNEWWISLIAVAATLVTYRLGISLYRMLPSPFMLPLLSSTFLIVIFLLITDISYDTYMIGGQWIESLLGPAIVALAYPLYKQAEMLKKYFWPIIGGVLLGAFVGILSGIYLARLFGIEEFLLFSLVPKSVTTPVAMEVAASIGGAPPLAAVFVVVAGIGGVVLSGYLFKLCKIDHFLGKGIGLGAASHAIGTAKALENNEKEGAASSIAMTLSAVVVSILAPLIISFLY</sequence>
<feature type="transmembrane region" description="Helical" evidence="6">
    <location>
        <begin position="6"/>
        <end position="25"/>
    </location>
</feature>
<evidence type="ECO:0000313" key="8">
    <source>
        <dbReference type="Proteomes" id="UP001596142"/>
    </source>
</evidence>
<keyword evidence="8" id="KW-1185">Reference proteome</keyword>
<keyword evidence="4 6" id="KW-1133">Transmembrane helix</keyword>
<feature type="transmembrane region" description="Helical" evidence="6">
    <location>
        <begin position="56"/>
        <end position="77"/>
    </location>
</feature>